<evidence type="ECO:0000313" key="5">
    <source>
        <dbReference type="EMBL" id="RVU35507.1"/>
    </source>
</evidence>
<comment type="caution">
    <text evidence="5">The sequence shown here is derived from an EMBL/GenBank/DDBJ whole genome shotgun (WGS) entry which is preliminary data.</text>
</comment>
<evidence type="ECO:0000256" key="3">
    <source>
        <dbReference type="ARBA" id="ARBA00023163"/>
    </source>
</evidence>
<dbReference type="AlphaFoldDB" id="A0A437QLX7"/>
<dbReference type="Pfam" id="PF12833">
    <property type="entry name" value="HTH_18"/>
    <property type="match status" value="1"/>
</dbReference>
<protein>
    <submittedName>
        <fullName evidence="5">AraC family transcriptional regulator</fullName>
    </submittedName>
</protein>
<keyword evidence="6" id="KW-1185">Reference proteome</keyword>
<dbReference type="InterPro" id="IPR009057">
    <property type="entry name" value="Homeodomain-like_sf"/>
</dbReference>
<gene>
    <name evidence="5" type="ORF">EOE67_13955</name>
</gene>
<dbReference type="SUPFAM" id="SSF46689">
    <property type="entry name" value="Homeodomain-like"/>
    <property type="match status" value="1"/>
</dbReference>
<keyword evidence="3" id="KW-0804">Transcription</keyword>
<evidence type="ECO:0000259" key="4">
    <source>
        <dbReference type="PROSITE" id="PS01124"/>
    </source>
</evidence>
<dbReference type="EMBL" id="SACS01000015">
    <property type="protein sequence ID" value="RVU35507.1"/>
    <property type="molecule type" value="Genomic_DNA"/>
</dbReference>
<name>A0A437QLX7_9GAMM</name>
<dbReference type="Gene3D" id="1.10.10.60">
    <property type="entry name" value="Homeodomain-like"/>
    <property type="match status" value="1"/>
</dbReference>
<dbReference type="SMART" id="SM00342">
    <property type="entry name" value="HTH_ARAC"/>
    <property type="match status" value="1"/>
</dbReference>
<dbReference type="GO" id="GO:0003700">
    <property type="term" value="F:DNA-binding transcription factor activity"/>
    <property type="evidence" value="ECO:0007669"/>
    <property type="project" value="InterPro"/>
</dbReference>
<dbReference type="PROSITE" id="PS01124">
    <property type="entry name" value="HTH_ARAC_FAMILY_2"/>
    <property type="match status" value="1"/>
</dbReference>
<reference evidence="5 6" key="1">
    <citation type="submission" date="2019-01" db="EMBL/GenBank/DDBJ databases">
        <authorList>
            <person name="Chen W.-M."/>
        </authorList>
    </citation>
    <scope>NUCLEOTIDE SEQUENCE [LARGE SCALE GENOMIC DNA]</scope>
    <source>
        <strain evidence="5 6">KYPC3</strain>
    </source>
</reference>
<evidence type="ECO:0000313" key="6">
    <source>
        <dbReference type="Proteomes" id="UP000283077"/>
    </source>
</evidence>
<dbReference type="Proteomes" id="UP000283077">
    <property type="component" value="Unassembled WGS sequence"/>
</dbReference>
<sequence>MRHQVPDLLDMAKRRGASSSQLLSGTRLFEADCHKPQYRIDAAAWLKLVANCQQLPSPELPFLTASALLQNPYLALCQLVNSARDLRQALAQLLYFRQQLAPYLYVQLQSGAYSTRIELRPGIGLGAQQRFIAEIWLSLLLQLIRHQLGSTAGTVIYLRELATKTAAAEHTFWQTEVRYQQACDGIEIANSLWRQPFSGCDVAAFQNARRICRQQQRLLPKRPGVLEFAGRVLRRALPQLLSPEQLAAAMALTPSALKRLLAQHHTSYSQLLDEVRNQLAVSLLTQHELSNKQLAERLGYSDEHNFRRAFKRWTGLIPSLFKV</sequence>
<accession>A0A437QLX7</accession>
<dbReference type="OrthoDB" id="5582699at2"/>
<proteinExistence type="predicted"/>
<dbReference type="PANTHER" id="PTHR47894:SF1">
    <property type="entry name" value="HTH-TYPE TRANSCRIPTIONAL REGULATOR VQSM"/>
    <property type="match status" value="1"/>
</dbReference>
<feature type="domain" description="HTH araC/xylS-type" evidence="4">
    <location>
        <begin position="227"/>
        <end position="323"/>
    </location>
</feature>
<keyword evidence="1" id="KW-0805">Transcription regulation</keyword>
<dbReference type="InterPro" id="IPR032687">
    <property type="entry name" value="AraC-type_N"/>
</dbReference>
<evidence type="ECO:0000256" key="2">
    <source>
        <dbReference type="ARBA" id="ARBA00023125"/>
    </source>
</evidence>
<dbReference type="GO" id="GO:0005829">
    <property type="term" value="C:cytosol"/>
    <property type="evidence" value="ECO:0007669"/>
    <property type="project" value="TreeGrafter"/>
</dbReference>
<dbReference type="InterPro" id="IPR018060">
    <property type="entry name" value="HTH_AraC"/>
</dbReference>
<dbReference type="GO" id="GO:0000976">
    <property type="term" value="F:transcription cis-regulatory region binding"/>
    <property type="evidence" value="ECO:0007669"/>
    <property type="project" value="TreeGrafter"/>
</dbReference>
<dbReference type="Pfam" id="PF12625">
    <property type="entry name" value="Arabinose_bd"/>
    <property type="match status" value="1"/>
</dbReference>
<dbReference type="PANTHER" id="PTHR47894">
    <property type="entry name" value="HTH-TYPE TRANSCRIPTIONAL REGULATOR GADX"/>
    <property type="match status" value="1"/>
</dbReference>
<organism evidence="5 6">
    <name type="scientific">Rheinheimera riviphila</name>
    <dbReference type="NCBI Taxonomy" id="1834037"/>
    <lineage>
        <taxon>Bacteria</taxon>
        <taxon>Pseudomonadati</taxon>
        <taxon>Pseudomonadota</taxon>
        <taxon>Gammaproteobacteria</taxon>
        <taxon>Chromatiales</taxon>
        <taxon>Chromatiaceae</taxon>
        <taxon>Rheinheimera</taxon>
    </lineage>
</organism>
<evidence type="ECO:0000256" key="1">
    <source>
        <dbReference type="ARBA" id="ARBA00023015"/>
    </source>
</evidence>
<keyword evidence="2" id="KW-0238">DNA-binding</keyword>